<keyword evidence="3 4" id="KW-0413">Isomerase</keyword>
<dbReference type="PANTHER" id="PTHR11142:SF0">
    <property type="entry name" value="TRNA PSEUDOURIDINE SYNTHASE-LIKE 1"/>
    <property type="match status" value="1"/>
</dbReference>
<dbReference type="EMBL" id="NCKU01005401">
    <property type="protein sequence ID" value="RWS04620.1"/>
    <property type="molecule type" value="Genomic_DNA"/>
</dbReference>
<keyword evidence="7" id="KW-1185">Reference proteome</keyword>
<dbReference type="Pfam" id="PF01416">
    <property type="entry name" value="PseudoU_synth_1"/>
    <property type="match status" value="1"/>
</dbReference>
<dbReference type="GO" id="GO:0003723">
    <property type="term" value="F:RNA binding"/>
    <property type="evidence" value="ECO:0007669"/>
    <property type="project" value="InterPro"/>
</dbReference>
<comment type="caution">
    <text evidence="6">The sequence shown here is derived from an EMBL/GenBank/DDBJ whole genome shotgun (WGS) entry which is preliminary data.</text>
</comment>
<dbReference type="InterPro" id="IPR020103">
    <property type="entry name" value="PsdUridine_synth_cat_dom_sf"/>
</dbReference>
<dbReference type="OrthoDB" id="10252009at2759"/>
<comment type="similarity">
    <text evidence="1 4">Belongs to the tRNA pseudouridine synthase TruA family.</text>
</comment>
<sequence>MVQNFENNVLKNTQNGVQLQTARGKKSDETSTTFDNSIQYHLENAIGSIRPTPANQIRSMVSSRTDAGVNALSNTCHFTLVHPKSYASYSPNKIVHFTNKYLQWEKHSIFLKNGSLNFREMAEVCELFRGTYDFSAFQAKTTDIRQTIKAIDTFEMKIINEKTNCTLDPQKNNIDCILEFHVKSKSFLYRQVRRMVGCVVSVGRNCLTKEKVFAMLKDPVNNPWKFGYFAVPSCGLYLNEVHYNEEDFTNPPEYVPKKALTQSENENIEMSIFLLTGKPLKNLIYT</sequence>
<protein>
    <recommendedName>
        <fullName evidence="4">tRNA pseudouridine synthase</fullName>
        <ecNumber evidence="4">5.4.99.12</ecNumber>
    </recommendedName>
</protein>
<dbReference type="InterPro" id="IPR020097">
    <property type="entry name" value="PsdUridine_synth_TruA_a/b_dom"/>
</dbReference>
<feature type="domain" description="Pseudouridine synthase I TruA alpha/beta" evidence="5">
    <location>
        <begin position="125"/>
        <end position="244"/>
    </location>
</feature>
<evidence type="ECO:0000256" key="1">
    <source>
        <dbReference type="ARBA" id="ARBA00009375"/>
    </source>
</evidence>
<organism evidence="6 7">
    <name type="scientific">Dinothrombium tinctorium</name>
    <dbReference type="NCBI Taxonomy" id="1965070"/>
    <lineage>
        <taxon>Eukaryota</taxon>
        <taxon>Metazoa</taxon>
        <taxon>Ecdysozoa</taxon>
        <taxon>Arthropoda</taxon>
        <taxon>Chelicerata</taxon>
        <taxon>Arachnida</taxon>
        <taxon>Acari</taxon>
        <taxon>Acariformes</taxon>
        <taxon>Trombidiformes</taxon>
        <taxon>Prostigmata</taxon>
        <taxon>Anystina</taxon>
        <taxon>Parasitengona</taxon>
        <taxon>Trombidioidea</taxon>
        <taxon>Trombidiidae</taxon>
        <taxon>Dinothrombium</taxon>
    </lineage>
</organism>
<dbReference type="EC" id="5.4.99.12" evidence="4"/>
<reference evidence="6 7" key="1">
    <citation type="journal article" date="2018" name="Gigascience">
        <title>Genomes of trombidid mites reveal novel predicted allergens and laterally-transferred genes associated with secondary metabolism.</title>
        <authorList>
            <person name="Dong X."/>
            <person name="Chaisiri K."/>
            <person name="Xia D."/>
            <person name="Armstrong S.D."/>
            <person name="Fang Y."/>
            <person name="Donnelly M.J."/>
            <person name="Kadowaki T."/>
            <person name="McGarry J.W."/>
            <person name="Darby A.C."/>
            <person name="Makepeace B.L."/>
        </authorList>
    </citation>
    <scope>NUCLEOTIDE SEQUENCE [LARGE SCALE GENOMIC DNA]</scope>
    <source>
        <strain evidence="6">UoL-WK</strain>
    </source>
</reference>
<evidence type="ECO:0000259" key="5">
    <source>
        <dbReference type="Pfam" id="PF01416"/>
    </source>
</evidence>
<dbReference type="Gene3D" id="3.30.70.660">
    <property type="entry name" value="Pseudouridine synthase I, catalytic domain, C-terminal subdomain"/>
    <property type="match status" value="1"/>
</dbReference>
<dbReference type="AlphaFoldDB" id="A0A443QNL7"/>
<evidence type="ECO:0000256" key="2">
    <source>
        <dbReference type="ARBA" id="ARBA00022694"/>
    </source>
</evidence>
<dbReference type="STRING" id="1965070.A0A443QNL7"/>
<accession>A0A443QNL7</accession>
<dbReference type="SUPFAM" id="SSF55120">
    <property type="entry name" value="Pseudouridine synthase"/>
    <property type="match status" value="1"/>
</dbReference>
<dbReference type="Proteomes" id="UP000285301">
    <property type="component" value="Unassembled WGS sequence"/>
</dbReference>
<gene>
    <name evidence="6" type="ORF">B4U79_18356</name>
</gene>
<proteinExistence type="inferred from homology"/>
<dbReference type="PANTHER" id="PTHR11142">
    <property type="entry name" value="PSEUDOURIDYLATE SYNTHASE"/>
    <property type="match status" value="1"/>
</dbReference>
<dbReference type="InterPro" id="IPR020095">
    <property type="entry name" value="PsdUridine_synth_TruA_C"/>
</dbReference>
<evidence type="ECO:0000313" key="6">
    <source>
        <dbReference type="EMBL" id="RWS04620.1"/>
    </source>
</evidence>
<name>A0A443QNL7_9ACAR</name>
<dbReference type="GO" id="GO:0031119">
    <property type="term" value="P:tRNA pseudouridine synthesis"/>
    <property type="evidence" value="ECO:0007669"/>
    <property type="project" value="TreeGrafter"/>
</dbReference>
<evidence type="ECO:0000256" key="4">
    <source>
        <dbReference type="RuleBase" id="RU003792"/>
    </source>
</evidence>
<evidence type="ECO:0000313" key="7">
    <source>
        <dbReference type="Proteomes" id="UP000285301"/>
    </source>
</evidence>
<dbReference type="GO" id="GO:0160147">
    <property type="term" value="F:tRNA pseudouridine(38-40) synthase activity"/>
    <property type="evidence" value="ECO:0007669"/>
    <property type="project" value="UniProtKB-EC"/>
</dbReference>
<evidence type="ECO:0000256" key="3">
    <source>
        <dbReference type="ARBA" id="ARBA00023235"/>
    </source>
</evidence>
<dbReference type="InterPro" id="IPR001406">
    <property type="entry name" value="PsdUridine_synth_TruA"/>
</dbReference>
<comment type="catalytic activity">
    <reaction evidence="4">
        <text>uridine(38/39/40) in tRNA = pseudouridine(38/39/40) in tRNA</text>
        <dbReference type="Rhea" id="RHEA:22376"/>
        <dbReference type="Rhea" id="RHEA-COMP:10085"/>
        <dbReference type="Rhea" id="RHEA-COMP:10087"/>
        <dbReference type="ChEBI" id="CHEBI:65314"/>
        <dbReference type="ChEBI" id="CHEBI:65315"/>
        <dbReference type="EC" id="5.4.99.12"/>
    </reaction>
</comment>
<keyword evidence="2 4" id="KW-0819">tRNA processing</keyword>